<evidence type="ECO:0000313" key="2">
    <source>
        <dbReference type="Proteomes" id="UP001498771"/>
    </source>
</evidence>
<protein>
    <recommendedName>
        <fullName evidence="3">MICOS complex subunit MIC12</fullName>
    </recommendedName>
</protein>
<evidence type="ECO:0008006" key="3">
    <source>
        <dbReference type="Google" id="ProtNLM"/>
    </source>
</evidence>
<gene>
    <name evidence="1" type="ORF">BZA70DRAFT_290165</name>
</gene>
<organism evidence="1 2">
    <name type="scientific">Myxozyma melibiosi</name>
    <dbReference type="NCBI Taxonomy" id="54550"/>
    <lineage>
        <taxon>Eukaryota</taxon>
        <taxon>Fungi</taxon>
        <taxon>Dikarya</taxon>
        <taxon>Ascomycota</taxon>
        <taxon>Saccharomycotina</taxon>
        <taxon>Lipomycetes</taxon>
        <taxon>Lipomycetales</taxon>
        <taxon>Lipomycetaceae</taxon>
        <taxon>Myxozyma</taxon>
    </lineage>
</organism>
<dbReference type="GeneID" id="90039700"/>
<comment type="caution">
    <text evidence="1">The sequence shown here is derived from an EMBL/GenBank/DDBJ whole genome shotgun (WGS) entry which is preliminary data.</text>
</comment>
<sequence>MSRISGFLTGVTFASIITYTTAVELRARADAARAAMALTRSTLDATVEPKRYTVVKPVDVVASRELGETMKDLWDEEIVKGAKFVLGTDWSAKIGGGLRRFLDKAAASFSS</sequence>
<keyword evidence="2" id="KW-1185">Reference proteome</keyword>
<dbReference type="Proteomes" id="UP001498771">
    <property type="component" value="Unassembled WGS sequence"/>
</dbReference>
<evidence type="ECO:0000313" key="1">
    <source>
        <dbReference type="EMBL" id="KAK7204851.1"/>
    </source>
</evidence>
<dbReference type="EMBL" id="JBBJBU010000007">
    <property type="protein sequence ID" value="KAK7204851.1"/>
    <property type="molecule type" value="Genomic_DNA"/>
</dbReference>
<proteinExistence type="predicted"/>
<dbReference type="RefSeq" id="XP_064767884.1">
    <property type="nucleotide sequence ID" value="XM_064914188.1"/>
</dbReference>
<reference evidence="1 2" key="1">
    <citation type="submission" date="2024-03" db="EMBL/GenBank/DDBJ databases">
        <title>Genome-scale model development and genomic sequencing of the oleaginous clade Lipomyces.</title>
        <authorList>
            <consortium name="Lawrence Berkeley National Laboratory"/>
            <person name="Czajka J.J."/>
            <person name="Han Y."/>
            <person name="Kim J."/>
            <person name="Mondo S.J."/>
            <person name="Hofstad B.A."/>
            <person name="Robles A."/>
            <person name="Haridas S."/>
            <person name="Riley R."/>
            <person name="LaButti K."/>
            <person name="Pangilinan J."/>
            <person name="Andreopoulos W."/>
            <person name="Lipzen A."/>
            <person name="Yan J."/>
            <person name="Wang M."/>
            <person name="Ng V."/>
            <person name="Grigoriev I.V."/>
            <person name="Spatafora J.W."/>
            <person name="Magnuson J.K."/>
            <person name="Baker S.E."/>
            <person name="Pomraning K.R."/>
        </authorList>
    </citation>
    <scope>NUCLEOTIDE SEQUENCE [LARGE SCALE GENOMIC DNA]</scope>
    <source>
        <strain evidence="1 2">Phaff 52-87</strain>
    </source>
</reference>
<name>A0ABR1F4S9_9ASCO</name>
<accession>A0ABR1F4S9</accession>